<proteinExistence type="predicted"/>
<feature type="chain" id="PRO_5032390385" evidence="1">
    <location>
        <begin position="22"/>
        <end position="327"/>
    </location>
</feature>
<keyword evidence="4" id="KW-1185">Reference proteome</keyword>
<dbReference type="PANTHER" id="PTHR30024:SF46">
    <property type="entry name" value="ABC TRANSPORTER, SUBSTRATE-BINDING LIPOPROTEIN"/>
    <property type="match status" value="1"/>
</dbReference>
<dbReference type="SUPFAM" id="SSF53850">
    <property type="entry name" value="Periplasmic binding protein-like II"/>
    <property type="match status" value="1"/>
</dbReference>
<dbReference type="AlphaFoldDB" id="A0A841RE82"/>
<evidence type="ECO:0000313" key="3">
    <source>
        <dbReference type="EMBL" id="MBB6481926.1"/>
    </source>
</evidence>
<dbReference type="PIRSF" id="PIRSF027386">
    <property type="entry name" value="UCP027386_ABC_sbc_TM0202"/>
    <property type="match status" value="1"/>
</dbReference>
<evidence type="ECO:0000259" key="2">
    <source>
        <dbReference type="Pfam" id="PF09084"/>
    </source>
</evidence>
<keyword evidence="1" id="KW-0732">Signal</keyword>
<accession>A0A841RE82</accession>
<reference evidence="3 4" key="1">
    <citation type="submission" date="2020-08" db="EMBL/GenBank/DDBJ databases">
        <title>Genomic Encyclopedia of Type Strains, Phase IV (KMG-IV): sequencing the most valuable type-strain genomes for metagenomic binning, comparative biology and taxonomic classification.</title>
        <authorList>
            <person name="Goeker M."/>
        </authorList>
    </citation>
    <scope>NUCLEOTIDE SEQUENCE [LARGE SCALE GENOMIC DNA]</scope>
    <source>
        <strain evidence="3 4">DSM 2461</strain>
    </source>
</reference>
<protein>
    <submittedName>
        <fullName evidence="3">NitT/TauT family transport system substrate-binding protein</fullName>
    </submittedName>
</protein>
<name>A0A841RE82_9SPIO</name>
<evidence type="ECO:0000313" key="4">
    <source>
        <dbReference type="Proteomes" id="UP000587760"/>
    </source>
</evidence>
<dbReference type="Proteomes" id="UP000587760">
    <property type="component" value="Unassembled WGS sequence"/>
</dbReference>
<gene>
    <name evidence="3" type="ORF">HNR50_003607</name>
</gene>
<feature type="domain" description="SsuA/THI5-like" evidence="2">
    <location>
        <begin position="59"/>
        <end position="261"/>
    </location>
</feature>
<dbReference type="PANTHER" id="PTHR30024">
    <property type="entry name" value="ALIPHATIC SULFONATES-BINDING PROTEIN-RELATED"/>
    <property type="match status" value="1"/>
</dbReference>
<comment type="caution">
    <text evidence="3">The sequence shown here is derived from an EMBL/GenBank/DDBJ whole genome shotgun (WGS) entry which is preliminary data.</text>
</comment>
<dbReference type="InterPro" id="IPR027024">
    <property type="entry name" value="UCP027386_ABC_sbc_TM0202"/>
</dbReference>
<evidence type="ECO:0000256" key="1">
    <source>
        <dbReference type="SAM" id="SignalP"/>
    </source>
</evidence>
<feature type="signal peptide" evidence="1">
    <location>
        <begin position="1"/>
        <end position="21"/>
    </location>
</feature>
<organism evidence="3 4">
    <name type="scientific">Spirochaeta isovalerica</name>
    <dbReference type="NCBI Taxonomy" id="150"/>
    <lineage>
        <taxon>Bacteria</taxon>
        <taxon>Pseudomonadati</taxon>
        <taxon>Spirochaetota</taxon>
        <taxon>Spirochaetia</taxon>
        <taxon>Spirochaetales</taxon>
        <taxon>Spirochaetaceae</taxon>
        <taxon>Spirochaeta</taxon>
    </lineage>
</organism>
<sequence length="327" mass="35787">MNKNTLTLFILISLIISPLTAKGAREEYPENFTVKATALNGPTGIGMIYLFDEQPDFGEGVSVEYSVALAPKNLMGDLAKKSIDMAVLPANMPALLHAKAPGYKVAAVTGMGNLYIVSRDPSIGKPSDLVGKTLFNGAKGATPDFMTRYLLTGEGIDADKDLYMDFSYGLPDLAKAVIGGLADTAVFPEPYITMITEKSDAEIVIDLQQWWMDQKGTDESYPLSVFVVKEEILESYPLFVERFLKAYQDSIKRVTENPSEAALLVTENGFTMAADVTEKAIPRLNLKYTDGEAARDMLTQYYGILYEMDPATVGGSVPGDDLYYIEK</sequence>
<dbReference type="RefSeq" id="WP_184748158.1">
    <property type="nucleotide sequence ID" value="NZ_JACHGJ010000008.1"/>
</dbReference>
<dbReference type="Gene3D" id="3.40.190.10">
    <property type="entry name" value="Periplasmic binding protein-like II"/>
    <property type="match status" value="2"/>
</dbReference>
<dbReference type="EMBL" id="JACHGJ010000008">
    <property type="protein sequence ID" value="MBB6481926.1"/>
    <property type="molecule type" value="Genomic_DNA"/>
</dbReference>
<dbReference type="InterPro" id="IPR015168">
    <property type="entry name" value="SsuA/THI5"/>
</dbReference>
<dbReference type="Pfam" id="PF09084">
    <property type="entry name" value="NMT1"/>
    <property type="match status" value="1"/>
</dbReference>